<name>A0A194AL99_9BACT</name>
<gene>
    <name evidence="7" type="ORF">DPF_2545</name>
</gene>
<organism evidence="7 8">
    <name type="scientific">Desulfoplanes formicivorans</name>
    <dbReference type="NCBI Taxonomy" id="1592317"/>
    <lineage>
        <taxon>Bacteria</taxon>
        <taxon>Pseudomonadati</taxon>
        <taxon>Thermodesulfobacteriota</taxon>
        <taxon>Desulfovibrionia</taxon>
        <taxon>Desulfovibrionales</taxon>
        <taxon>Desulfoplanaceae</taxon>
        <taxon>Desulfoplanes</taxon>
    </lineage>
</organism>
<sequence>MNNNILVRYLIRQNLFLLALVFGAGIGIYLLIELFDRLDDFLKAGVGLSTIVMYFAAKTPLIISQIFPAVFLLSLLIQFSLMHRNREIIALTSCAVPFAVIGRTIVVYALVWSALLFGFSQVLGTKGYSVAHRIWKEDVRKKQLSQQVLYNVWFREENRIIRIRSFKPFQGVGRGAAVYALSGDGNKVEQIAEAKGVEVHGNTWTFMEVNHLHIQSFSRRWEDRMDLILKTDPRSFATLESEKAPQYLSYWNLSRVIKGLGQAGSNVEGLVTALHAKISYPVSLLVMACAAIALTLAVTNVYLSVLAGLVLVFAYYAIFVMSTAAGENGLLPPFVAAWMPNAVFGLGFLGMLAVSVLKKEKPI</sequence>
<evidence type="ECO:0000256" key="3">
    <source>
        <dbReference type="ARBA" id="ARBA00022692"/>
    </source>
</evidence>
<feature type="transmembrane region" description="Helical" evidence="6">
    <location>
        <begin position="52"/>
        <end position="76"/>
    </location>
</feature>
<evidence type="ECO:0000313" key="7">
    <source>
        <dbReference type="EMBL" id="GAU09811.1"/>
    </source>
</evidence>
<reference evidence="8" key="1">
    <citation type="submission" date="2016-06" db="EMBL/GenBank/DDBJ databases">
        <title>Draft genome sequence of Desulfoplanes formicivorans strain Pf12B.</title>
        <authorList>
            <person name="Watanabe M."/>
            <person name="Kojima H."/>
            <person name="Fukui M."/>
        </authorList>
    </citation>
    <scope>NUCLEOTIDE SEQUENCE [LARGE SCALE GENOMIC DNA]</scope>
    <source>
        <strain evidence="8">Pf12B</strain>
    </source>
</reference>
<dbReference type="InterPro" id="IPR005495">
    <property type="entry name" value="LptG/LptF_permease"/>
</dbReference>
<dbReference type="PANTHER" id="PTHR33529">
    <property type="entry name" value="SLR0882 PROTEIN-RELATED"/>
    <property type="match status" value="1"/>
</dbReference>
<dbReference type="AlphaFoldDB" id="A0A194AL99"/>
<proteinExistence type="predicted"/>
<evidence type="ECO:0000256" key="2">
    <source>
        <dbReference type="ARBA" id="ARBA00022475"/>
    </source>
</evidence>
<comment type="subcellular location">
    <subcellularLocation>
        <location evidence="1">Cell membrane</location>
        <topology evidence="1">Multi-pass membrane protein</topology>
    </subcellularLocation>
</comment>
<feature type="transmembrane region" description="Helical" evidence="6">
    <location>
        <begin position="15"/>
        <end position="32"/>
    </location>
</feature>
<evidence type="ECO:0000256" key="6">
    <source>
        <dbReference type="SAM" id="Phobius"/>
    </source>
</evidence>
<dbReference type="STRING" id="1592317.DPF_2545"/>
<protein>
    <submittedName>
        <fullName evidence="7">Permease</fullName>
    </submittedName>
</protein>
<keyword evidence="8" id="KW-1185">Reference proteome</keyword>
<dbReference type="OrthoDB" id="9783403at2"/>
<dbReference type="GO" id="GO:0015920">
    <property type="term" value="P:lipopolysaccharide transport"/>
    <property type="evidence" value="ECO:0007669"/>
    <property type="project" value="TreeGrafter"/>
</dbReference>
<feature type="transmembrane region" description="Helical" evidence="6">
    <location>
        <begin position="305"/>
        <end position="325"/>
    </location>
</feature>
<feature type="transmembrane region" description="Helical" evidence="6">
    <location>
        <begin position="337"/>
        <end position="357"/>
    </location>
</feature>
<dbReference type="GO" id="GO:0043190">
    <property type="term" value="C:ATP-binding cassette (ABC) transporter complex"/>
    <property type="evidence" value="ECO:0007669"/>
    <property type="project" value="TreeGrafter"/>
</dbReference>
<feature type="transmembrane region" description="Helical" evidence="6">
    <location>
        <begin position="278"/>
        <end position="298"/>
    </location>
</feature>
<evidence type="ECO:0000313" key="8">
    <source>
        <dbReference type="Proteomes" id="UP000095200"/>
    </source>
</evidence>
<dbReference type="EMBL" id="BDFE01000020">
    <property type="protein sequence ID" value="GAU09811.1"/>
    <property type="molecule type" value="Genomic_DNA"/>
</dbReference>
<dbReference type="Proteomes" id="UP000095200">
    <property type="component" value="Unassembled WGS sequence"/>
</dbReference>
<dbReference type="RefSeq" id="WP_069860043.1">
    <property type="nucleotide sequence ID" value="NZ_BDFE01000020.1"/>
</dbReference>
<evidence type="ECO:0000256" key="1">
    <source>
        <dbReference type="ARBA" id="ARBA00004651"/>
    </source>
</evidence>
<keyword evidence="3 6" id="KW-0812">Transmembrane</keyword>
<comment type="caution">
    <text evidence="7">The sequence shown here is derived from an EMBL/GenBank/DDBJ whole genome shotgun (WGS) entry which is preliminary data.</text>
</comment>
<dbReference type="Pfam" id="PF03739">
    <property type="entry name" value="LptF_LptG"/>
    <property type="match status" value="1"/>
</dbReference>
<evidence type="ECO:0000256" key="4">
    <source>
        <dbReference type="ARBA" id="ARBA00022989"/>
    </source>
</evidence>
<keyword evidence="2" id="KW-1003">Cell membrane</keyword>
<dbReference type="PANTHER" id="PTHR33529:SF2">
    <property type="entry name" value="LIPOPOLYSACCHARIDE EXPORT SYSTEM PERMEASE PROTEIN LPTG"/>
    <property type="match status" value="1"/>
</dbReference>
<keyword evidence="4 6" id="KW-1133">Transmembrane helix</keyword>
<evidence type="ECO:0000256" key="5">
    <source>
        <dbReference type="ARBA" id="ARBA00023136"/>
    </source>
</evidence>
<keyword evidence="5 6" id="KW-0472">Membrane</keyword>
<accession>A0A194AL99</accession>
<feature type="transmembrane region" description="Helical" evidence="6">
    <location>
        <begin position="88"/>
        <end position="111"/>
    </location>
</feature>